<evidence type="ECO:0000256" key="1">
    <source>
        <dbReference type="ARBA" id="ARBA00004651"/>
    </source>
</evidence>
<comment type="function">
    <text evidence="9">Catalyzes the phospholipid dependent N-acylation of the N-terminal cysteine of apolipoprotein, the last step in lipoprotein maturation.</text>
</comment>
<dbReference type="Gene3D" id="3.60.110.10">
    <property type="entry name" value="Carbon-nitrogen hydrolase"/>
    <property type="match status" value="1"/>
</dbReference>
<comment type="pathway">
    <text evidence="9">Protein modification; lipoprotein biosynthesis (N-acyl transfer).</text>
</comment>
<dbReference type="Pfam" id="PF20154">
    <property type="entry name" value="LNT_N"/>
    <property type="match status" value="1"/>
</dbReference>
<feature type="transmembrane region" description="Helical" evidence="9">
    <location>
        <begin position="60"/>
        <end position="82"/>
    </location>
</feature>
<keyword evidence="8 9" id="KW-0012">Acyltransferase</keyword>
<keyword evidence="3 9" id="KW-1003">Cell membrane</keyword>
<keyword evidence="12" id="KW-1185">Reference proteome</keyword>
<keyword evidence="5 9" id="KW-0812">Transmembrane</keyword>
<evidence type="ECO:0000256" key="3">
    <source>
        <dbReference type="ARBA" id="ARBA00022475"/>
    </source>
</evidence>
<keyword evidence="7 9" id="KW-0472">Membrane</keyword>
<feature type="transmembrane region" description="Helical" evidence="9">
    <location>
        <begin position="35"/>
        <end position="53"/>
    </location>
</feature>
<evidence type="ECO:0000256" key="5">
    <source>
        <dbReference type="ARBA" id="ARBA00022692"/>
    </source>
</evidence>
<dbReference type="InterPro" id="IPR003010">
    <property type="entry name" value="C-N_Hydrolase"/>
</dbReference>
<evidence type="ECO:0000259" key="10">
    <source>
        <dbReference type="PROSITE" id="PS50263"/>
    </source>
</evidence>
<keyword evidence="4 9" id="KW-0808">Transferase</keyword>
<evidence type="ECO:0000256" key="6">
    <source>
        <dbReference type="ARBA" id="ARBA00022989"/>
    </source>
</evidence>
<comment type="similarity">
    <text evidence="2 9">Belongs to the CN hydrolase family. Apolipoprotein N-acyltransferase subfamily.</text>
</comment>
<dbReference type="HAMAP" id="MF_01148">
    <property type="entry name" value="Lnt"/>
    <property type="match status" value="1"/>
</dbReference>
<dbReference type="PANTHER" id="PTHR38686">
    <property type="entry name" value="APOLIPOPROTEIN N-ACYLTRANSFERASE"/>
    <property type="match status" value="1"/>
</dbReference>
<organism evidence="11 12">
    <name type="scientific">Archangium minus</name>
    <dbReference type="NCBI Taxonomy" id="83450"/>
    <lineage>
        <taxon>Bacteria</taxon>
        <taxon>Pseudomonadati</taxon>
        <taxon>Myxococcota</taxon>
        <taxon>Myxococcia</taxon>
        <taxon>Myxococcales</taxon>
        <taxon>Cystobacterineae</taxon>
        <taxon>Archangiaceae</taxon>
        <taxon>Archangium</taxon>
    </lineage>
</organism>
<gene>
    <name evidence="9 11" type="primary">lnt</name>
    <name evidence="11" type="ORF">F0U60_30090</name>
</gene>
<dbReference type="EC" id="2.3.1.269" evidence="9"/>
<name>A0ABY9WXN0_9BACT</name>
<dbReference type="PANTHER" id="PTHR38686:SF1">
    <property type="entry name" value="APOLIPOPROTEIN N-ACYLTRANSFERASE"/>
    <property type="match status" value="1"/>
</dbReference>
<evidence type="ECO:0000256" key="7">
    <source>
        <dbReference type="ARBA" id="ARBA00023136"/>
    </source>
</evidence>
<keyword evidence="6 9" id="KW-1133">Transmembrane helix</keyword>
<proteinExistence type="inferred from homology"/>
<evidence type="ECO:0000256" key="8">
    <source>
        <dbReference type="ARBA" id="ARBA00023315"/>
    </source>
</evidence>
<sequence length="555" mass="60955">MSTGAVRARRLASLLLGVAGTTALAWLFGSLEPRWVSVVWVSLVPWLLVLNRISSWREAVLAGVALSLAFTSALFGWFPAAIQSYSQAPLAVCWLALWVLAPFMEFQFITFALVRYHLQRTTQAGPWAFWRITLTGALVYVGTEWLCPKLFAETLGHGLYASELLRQGADIAGAHGLTFVVLIANECVLAAGKALVAHGPREGSRRALAPLAVLAAILLGGLGYGQLRYQQVAEAKASRPDLVVGVVQANITKYEKLAAEMGMYDVVRMILDTHYRLSDELLQNRKLDLLVWPETVYPTTFGTPKSEAGAEFDAEISGYVSRSQVPLLFGTYDLEQEREYNAAMFVGPGRDGTLTRSAYRKTMLFPLTEWVPEAIDSPWLRERLPWTGYWKRGPGPQTLSMQLREGRTLTIAPLICYESIFPGYVAEEARRGAEFIVTLSNDSWFSGTPAPKLHLMHAAFRSIETRLPQVRVTNSGISALISPTGEVLTAVPDDQRGSMAVTVPQTPHLSTLMVAWGDWPGPTALVLSVVLLLGPSLLARRKERQAESPHPLPGA</sequence>
<feature type="transmembrane region" description="Helical" evidence="9">
    <location>
        <begin position="208"/>
        <end position="227"/>
    </location>
</feature>
<evidence type="ECO:0000313" key="12">
    <source>
        <dbReference type="Proteomes" id="UP001611383"/>
    </source>
</evidence>
<protein>
    <recommendedName>
        <fullName evidence="9">Apolipoprotein N-acyltransferase</fullName>
        <shortName evidence="9">ALP N-acyltransferase</shortName>
        <ecNumber evidence="9">2.3.1.269</ecNumber>
    </recommendedName>
</protein>
<dbReference type="InterPro" id="IPR004563">
    <property type="entry name" value="Apolipo_AcylTrfase"/>
</dbReference>
<dbReference type="EMBL" id="CP043494">
    <property type="protein sequence ID" value="WNG47916.1"/>
    <property type="molecule type" value="Genomic_DNA"/>
</dbReference>
<comment type="catalytic activity">
    <reaction evidence="9">
        <text>N-terminal S-1,2-diacyl-sn-glyceryl-L-cysteinyl-[lipoprotein] + a glycerophospholipid = N-acyl-S-1,2-diacyl-sn-glyceryl-L-cysteinyl-[lipoprotein] + a 2-acyl-sn-glycero-3-phospholipid + H(+)</text>
        <dbReference type="Rhea" id="RHEA:48228"/>
        <dbReference type="Rhea" id="RHEA-COMP:14681"/>
        <dbReference type="Rhea" id="RHEA-COMP:14684"/>
        <dbReference type="ChEBI" id="CHEBI:15378"/>
        <dbReference type="ChEBI" id="CHEBI:136912"/>
        <dbReference type="ChEBI" id="CHEBI:140656"/>
        <dbReference type="ChEBI" id="CHEBI:140657"/>
        <dbReference type="ChEBI" id="CHEBI:140660"/>
        <dbReference type="EC" id="2.3.1.269"/>
    </reaction>
</comment>
<dbReference type="Proteomes" id="UP001611383">
    <property type="component" value="Chromosome"/>
</dbReference>
<evidence type="ECO:0000256" key="4">
    <source>
        <dbReference type="ARBA" id="ARBA00022679"/>
    </source>
</evidence>
<feature type="transmembrane region" description="Helical" evidence="9">
    <location>
        <begin position="94"/>
        <end position="116"/>
    </location>
</feature>
<feature type="transmembrane region" description="Helical" evidence="9">
    <location>
        <begin position="171"/>
        <end position="196"/>
    </location>
</feature>
<dbReference type="InterPro" id="IPR045378">
    <property type="entry name" value="LNT_N"/>
</dbReference>
<dbReference type="InterPro" id="IPR036526">
    <property type="entry name" value="C-N_Hydrolase_sf"/>
</dbReference>
<dbReference type="SUPFAM" id="SSF56317">
    <property type="entry name" value="Carbon-nitrogen hydrolase"/>
    <property type="match status" value="1"/>
</dbReference>
<comment type="subcellular location">
    <subcellularLocation>
        <location evidence="1 9">Cell membrane</location>
        <topology evidence="1 9">Multi-pass membrane protein</topology>
    </subcellularLocation>
</comment>
<evidence type="ECO:0000313" key="11">
    <source>
        <dbReference type="EMBL" id="WNG47916.1"/>
    </source>
</evidence>
<feature type="transmembrane region" description="Helical" evidence="9">
    <location>
        <begin position="128"/>
        <end position="151"/>
    </location>
</feature>
<dbReference type="CDD" id="cd07571">
    <property type="entry name" value="ALP_N-acyl_transferase"/>
    <property type="match status" value="1"/>
</dbReference>
<accession>A0ABY9WXN0</accession>
<dbReference type="RefSeq" id="WP_395804795.1">
    <property type="nucleotide sequence ID" value="NZ_CP043494.1"/>
</dbReference>
<feature type="domain" description="CN hydrolase" evidence="10">
    <location>
        <begin position="247"/>
        <end position="505"/>
    </location>
</feature>
<dbReference type="Pfam" id="PF00795">
    <property type="entry name" value="CN_hydrolase"/>
    <property type="match status" value="1"/>
</dbReference>
<evidence type="ECO:0000256" key="9">
    <source>
        <dbReference type="HAMAP-Rule" id="MF_01148"/>
    </source>
</evidence>
<dbReference type="NCBIfam" id="TIGR00546">
    <property type="entry name" value="lnt"/>
    <property type="match status" value="1"/>
</dbReference>
<reference evidence="11 12" key="1">
    <citation type="submission" date="2019-08" db="EMBL/GenBank/DDBJ databases">
        <title>Archangium and Cystobacter genomes.</title>
        <authorList>
            <person name="Chen I.-C.K."/>
            <person name="Wielgoss S."/>
        </authorList>
    </citation>
    <scope>NUCLEOTIDE SEQUENCE [LARGE SCALE GENOMIC DNA]</scope>
    <source>
        <strain evidence="11 12">Cbm 6</strain>
    </source>
</reference>
<evidence type="ECO:0000256" key="2">
    <source>
        <dbReference type="ARBA" id="ARBA00010065"/>
    </source>
</evidence>
<dbReference type="PROSITE" id="PS50263">
    <property type="entry name" value="CN_HYDROLASE"/>
    <property type="match status" value="1"/>
</dbReference>